<dbReference type="EMBL" id="JAINWA010000001">
    <property type="protein sequence ID" value="MCD1653766.1"/>
    <property type="molecule type" value="Genomic_DNA"/>
</dbReference>
<keyword evidence="2" id="KW-0804">Transcription</keyword>
<evidence type="ECO:0000256" key="2">
    <source>
        <dbReference type="ARBA" id="ARBA00023163"/>
    </source>
</evidence>
<name>A0AAE3EHB4_9SPIR</name>
<dbReference type="RefSeq" id="WP_230753174.1">
    <property type="nucleotide sequence ID" value="NZ_JAINWA010000001.1"/>
</dbReference>
<reference evidence="3" key="1">
    <citation type="submission" date="2021-08" db="EMBL/GenBank/DDBJ databases">
        <title>Comparative analyses of Brucepasteria parasyntrophica and Teretinema zuelzerae.</title>
        <authorList>
            <person name="Song Y."/>
            <person name="Brune A."/>
        </authorList>
    </citation>
    <scope>NUCLEOTIDE SEQUENCE</scope>
    <source>
        <strain evidence="3">DSM 1903</strain>
    </source>
</reference>
<evidence type="ECO:0000313" key="3">
    <source>
        <dbReference type="EMBL" id="MCD1653766.1"/>
    </source>
</evidence>
<keyword evidence="1" id="KW-0805">Transcription regulation</keyword>
<proteinExistence type="predicted"/>
<dbReference type="SUPFAM" id="SSF55804">
    <property type="entry name" value="Phoshotransferase/anion transport protein"/>
    <property type="match status" value="1"/>
</dbReference>
<evidence type="ECO:0000256" key="1">
    <source>
        <dbReference type="ARBA" id="ARBA00023015"/>
    </source>
</evidence>
<organism evidence="3 4">
    <name type="scientific">Teretinema zuelzerae</name>
    <dbReference type="NCBI Taxonomy" id="156"/>
    <lineage>
        <taxon>Bacteria</taxon>
        <taxon>Pseudomonadati</taxon>
        <taxon>Spirochaetota</taxon>
        <taxon>Spirochaetia</taxon>
        <taxon>Spirochaetales</taxon>
        <taxon>Treponemataceae</taxon>
        <taxon>Teretinema</taxon>
    </lineage>
</organism>
<dbReference type="InterPro" id="IPR050661">
    <property type="entry name" value="BglG_antiterminators"/>
</dbReference>
<dbReference type="InterPro" id="IPR016152">
    <property type="entry name" value="PTrfase/Anion_transptr"/>
</dbReference>
<dbReference type="PANTHER" id="PTHR30185:SF18">
    <property type="entry name" value="TRANSCRIPTIONAL REGULATOR MTLR"/>
    <property type="match status" value="1"/>
</dbReference>
<sequence length="664" mass="72812">MRPRLRVILDVLLSSDSWTPVHELARAAGAGVRTVFRDVLELEYILKPYGVDIEKKRGIGIRLSGDLSSIPGRERSLAGRLPWLTAEQRAFALVCYLGHERRVFKLTELALLFGVSDSCVSGDLREAEANLARWSSGAVLSRMKGIGISLEGGEWAVRTAVLHAAVHLMDPRDIVRSVQQSPSQTDIARVLRTLGYAENPSGIFDAVRKAELDLGYHFSWFDQGLLWIYLVIALQRRTEAGYEAPSLFADTVFSVPSRVSAALLSRLSPASNEAEVRFLSGVLSSLESGELRDSLRSHPAIPDILTRFIASLDKRMAVPLLFDRTLLPFLSSTLSAQIYKKILGLPMQPAAAMQKREGLSDILDDAVADDLIPLIERQLGAVLDPEDLFSFSLTLYSAVDASSRTRQPLRVLISCFEGICLAQFISSLISARFPELAVAGVRSCGRSNGGGYSTEQADFIITTFPSSSPHLSEFAVPLPFEPEEFCRSLALFLAENPMPGHAASTEKKSQDQETAEPDDLVDAAVELIGSFVFSRLNAPVHSGGETREIARLAAGDGLSAKRLKSDLDRRESYGAVVLENTGIRLFHCRSRAAGSPRFGVVRNSANSDVWVFMIAPEPASKRDISMLSRISVALMDDLDFSRVIVSGQPQEIKRSLFQLFADFL</sequence>
<dbReference type="AlphaFoldDB" id="A0AAE3EHB4"/>
<comment type="caution">
    <text evidence="3">The sequence shown here is derived from an EMBL/GenBank/DDBJ whole genome shotgun (WGS) entry which is preliminary data.</text>
</comment>
<evidence type="ECO:0000313" key="4">
    <source>
        <dbReference type="Proteomes" id="UP001198163"/>
    </source>
</evidence>
<gene>
    <name evidence="3" type="ORF">K7J14_03515</name>
</gene>
<dbReference type="Proteomes" id="UP001198163">
    <property type="component" value="Unassembled WGS sequence"/>
</dbReference>
<accession>A0AAE3EHB4</accession>
<protein>
    <submittedName>
        <fullName evidence="3">Uncharacterized protein</fullName>
    </submittedName>
</protein>
<dbReference type="PANTHER" id="PTHR30185">
    <property type="entry name" value="CRYPTIC BETA-GLUCOSIDE BGL OPERON ANTITERMINATOR"/>
    <property type="match status" value="1"/>
</dbReference>
<keyword evidence="4" id="KW-1185">Reference proteome</keyword>